<feature type="chain" id="PRO_5020623274" description="Malectin-like domain-containing protein" evidence="1">
    <location>
        <begin position="26"/>
        <end position="252"/>
    </location>
</feature>
<keyword evidence="1" id="KW-0732">Signal</keyword>
<keyword evidence="3" id="KW-1185">Reference proteome</keyword>
<dbReference type="EMBL" id="SDRB02004927">
    <property type="protein sequence ID" value="THG15110.1"/>
    <property type="molecule type" value="Genomic_DNA"/>
</dbReference>
<name>A0A4S4EFD3_CAMSN</name>
<organism evidence="2 3">
    <name type="scientific">Camellia sinensis var. sinensis</name>
    <name type="common">China tea</name>
    <dbReference type="NCBI Taxonomy" id="542762"/>
    <lineage>
        <taxon>Eukaryota</taxon>
        <taxon>Viridiplantae</taxon>
        <taxon>Streptophyta</taxon>
        <taxon>Embryophyta</taxon>
        <taxon>Tracheophyta</taxon>
        <taxon>Spermatophyta</taxon>
        <taxon>Magnoliopsida</taxon>
        <taxon>eudicotyledons</taxon>
        <taxon>Gunneridae</taxon>
        <taxon>Pentapetalae</taxon>
        <taxon>asterids</taxon>
        <taxon>Ericales</taxon>
        <taxon>Theaceae</taxon>
        <taxon>Camellia</taxon>
    </lineage>
</organism>
<dbReference type="PANTHER" id="PTHR33681">
    <property type="entry name" value="BINDING PROTEIN, PUTATIVE, EXPRESSED-RELATED"/>
    <property type="match status" value="1"/>
</dbReference>
<reference evidence="2 3" key="1">
    <citation type="journal article" date="2018" name="Proc. Natl. Acad. Sci. U.S.A.">
        <title>Draft genome sequence of Camellia sinensis var. sinensis provides insights into the evolution of the tea genome and tea quality.</title>
        <authorList>
            <person name="Wei C."/>
            <person name="Yang H."/>
            <person name="Wang S."/>
            <person name="Zhao J."/>
            <person name="Liu C."/>
            <person name="Gao L."/>
            <person name="Xia E."/>
            <person name="Lu Y."/>
            <person name="Tai Y."/>
            <person name="She G."/>
            <person name="Sun J."/>
            <person name="Cao H."/>
            <person name="Tong W."/>
            <person name="Gao Q."/>
            <person name="Li Y."/>
            <person name="Deng W."/>
            <person name="Jiang X."/>
            <person name="Wang W."/>
            <person name="Chen Q."/>
            <person name="Zhang S."/>
            <person name="Li H."/>
            <person name="Wu J."/>
            <person name="Wang P."/>
            <person name="Li P."/>
            <person name="Shi C."/>
            <person name="Zheng F."/>
            <person name="Jian J."/>
            <person name="Huang B."/>
            <person name="Shan D."/>
            <person name="Shi M."/>
            <person name="Fang C."/>
            <person name="Yue Y."/>
            <person name="Li F."/>
            <person name="Li D."/>
            <person name="Wei S."/>
            <person name="Han B."/>
            <person name="Jiang C."/>
            <person name="Yin Y."/>
            <person name="Xia T."/>
            <person name="Zhang Z."/>
            <person name="Bennetzen J.L."/>
            <person name="Zhao S."/>
            <person name="Wan X."/>
        </authorList>
    </citation>
    <scope>NUCLEOTIDE SEQUENCE [LARGE SCALE GENOMIC DNA]</scope>
    <source>
        <strain evidence="3">cv. Shuchazao</strain>
        <tissue evidence="2">Leaf</tissue>
    </source>
</reference>
<sequence length="252" mass="29349">MKFSVCSYALVVVVVIVENSGISNSFGMLCGVPPDPTNGFTNVALTEYNFELQKPYDIPLEQRYSYYNGVRKFDFITTNSAFTRFRYGFVRSLAIEGYGFVPNSTSGATIVQIHGATNYTTTIILRIYNGDMRYYSGDLVDTDLYDKWFRVNLIHDVYKRNLTVFIDDGFTLAPLTEKNFWLQKPYNVPLDNRYSYEDEVRRLWVYNHDKPFYDDSGTRPTQKFALRVMITHLEYGNLKGIFMYQREHQVSP</sequence>
<accession>A0A4S4EFD3</accession>
<evidence type="ECO:0000313" key="3">
    <source>
        <dbReference type="Proteomes" id="UP000306102"/>
    </source>
</evidence>
<evidence type="ECO:0000256" key="1">
    <source>
        <dbReference type="SAM" id="SignalP"/>
    </source>
</evidence>
<proteinExistence type="predicted"/>
<gene>
    <name evidence="2" type="ORF">TEA_014027</name>
</gene>
<evidence type="ECO:0008006" key="4">
    <source>
        <dbReference type="Google" id="ProtNLM"/>
    </source>
</evidence>
<protein>
    <recommendedName>
        <fullName evidence="4">Malectin-like domain-containing protein</fullName>
    </recommendedName>
</protein>
<feature type="signal peptide" evidence="1">
    <location>
        <begin position="1"/>
        <end position="25"/>
    </location>
</feature>
<dbReference type="Proteomes" id="UP000306102">
    <property type="component" value="Unassembled WGS sequence"/>
</dbReference>
<dbReference type="PANTHER" id="PTHR33681:SF11">
    <property type="entry name" value="ALGINATE LYASE"/>
    <property type="match status" value="1"/>
</dbReference>
<dbReference type="AlphaFoldDB" id="A0A4S4EFD3"/>
<comment type="caution">
    <text evidence="2">The sequence shown here is derived from an EMBL/GenBank/DDBJ whole genome shotgun (WGS) entry which is preliminary data.</text>
</comment>
<evidence type="ECO:0000313" key="2">
    <source>
        <dbReference type="EMBL" id="THG15110.1"/>
    </source>
</evidence>